<evidence type="ECO:0000256" key="8">
    <source>
        <dbReference type="ARBA" id="ARBA00023136"/>
    </source>
</evidence>
<dbReference type="InterPro" id="IPR004840">
    <property type="entry name" value="Amino_acid_permease_CS"/>
</dbReference>
<feature type="transmembrane region" description="Helical" evidence="9">
    <location>
        <begin position="370"/>
        <end position="392"/>
    </location>
</feature>
<keyword evidence="5 9" id="KW-0812">Transmembrane</keyword>
<feature type="transmembrane region" description="Helical" evidence="9">
    <location>
        <begin position="30"/>
        <end position="50"/>
    </location>
</feature>
<evidence type="ECO:0000256" key="9">
    <source>
        <dbReference type="SAM" id="Phobius"/>
    </source>
</evidence>
<feature type="transmembrane region" description="Helical" evidence="9">
    <location>
        <begin position="285"/>
        <end position="310"/>
    </location>
</feature>
<dbReference type="AlphaFoldDB" id="A0A6P2UMP1"/>
<evidence type="ECO:0000256" key="6">
    <source>
        <dbReference type="ARBA" id="ARBA00022970"/>
    </source>
</evidence>
<comment type="similarity">
    <text evidence="2">Belongs to the amino acid-polyamine-organocation (APC) superfamily. Amino acid transporter (AAT) (TC 2.A.3.1) family.</text>
</comment>
<name>A0A6P2UMP1_BURL3</name>
<feature type="transmembrane region" description="Helical" evidence="9">
    <location>
        <begin position="251"/>
        <end position="273"/>
    </location>
</feature>
<dbReference type="GO" id="GO:0006865">
    <property type="term" value="P:amino acid transport"/>
    <property type="evidence" value="ECO:0007669"/>
    <property type="project" value="UniProtKB-KW"/>
</dbReference>
<reference evidence="11 12" key="1">
    <citation type="submission" date="2019-09" db="EMBL/GenBank/DDBJ databases">
        <authorList>
            <person name="Depoorter E."/>
        </authorList>
    </citation>
    <scope>NUCLEOTIDE SEQUENCE [LARGE SCALE GENOMIC DNA]</scope>
    <source>
        <strain evidence="11">R-39750</strain>
    </source>
</reference>
<gene>
    <name evidence="11" type="ORF">BLA39750_00890</name>
</gene>
<keyword evidence="8 9" id="KW-0472">Membrane</keyword>
<dbReference type="PANTHER" id="PTHR43495">
    <property type="entry name" value="GABA PERMEASE"/>
    <property type="match status" value="1"/>
</dbReference>
<feature type="transmembrane region" description="Helical" evidence="9">
    <location>
        <begin position="208"/>
        <end position="230"/>
    </location>
</feature>
<organism evidence="11 12">
    <name type="scientific">Burkholderia lata (strain ATCC 17760 / DSM 23089 / LMG 22485 / NCIMB 9086 / R18194 / 383)</name>
    <dbReference type="NCBI Taxonomy" id="482957"/>
    <lineage>
        <taxon>Bacteria</taxon>
        <taxon>Pseudomonadati</taxon>
        <taxon>Pseudomonadota</taxon>
        <taxon>Betaproteobacteria</taxon>
        <taxon>Burkholderiales</taxon>
        <taxon>Burkholderiaceae</taxon>
        <taxon>Burkholderia</taxon>
        <taxon>Burkholderia cepacia complex</taxon>
    </lineage>
</organism>
<dbReference type="InterPro" id="IPR004841">
    <property type="entry name" value="AA-permease/SLC12A_dom"/>
</dbReference>
<keyword evidence="6" id="KW-0029">Amino-acid transport</keyword>
<sequence length="474" mass="51007">MVRKAAGSVDEVNNESEGFHRGLTNRHIQLISLGGAIGVGLFLGSGRAIAHAGPGLILAYLIAGVAVFFIMRALGELTMHRAVSGSFATYAEQYVGPFAGFATGWSYWFVWITAGIAEMTAIGIYTHYWFPGIPQWVPALATLAVLYACNLLSVKLFGELEFWFAIVKIVTIVALLVAGPLVLAFGWGDIGRTASVSNLWSRGGFFPTGVLGVVTSLQIVIFAFAGVELLGVTAGEVSNPEKSLPRATNAIVWRIAIFYIGALLVIMMLMPWTEFSATESPFVKVFGLMGLPIAAGVINFVVITAAASSCNSGLFSTGRMLHTLAKQGQAPQALGRISRNHVPANGISVSVVTMLIGVALNYFIPEQVFVYITSVSLVGVLWTWAMIMLSHLRYRGAVVRGEAKASAFRMPFAPYANWAVIAFLALIAVFLAFDEGTRIALYVTPIWFGILAIGYRASRRSPTSHMPVSELKKL</sequence>
<proteinExistence type="inferred from homology"/>
<dbReference type="PROSITE" id="PS00218">
    <property type="entry name" value="AMINO_ACID_PERMEASE_1"/>
    <property type="match status" value="1"/>
</dbReference>
<evidence type="ECO:0000256" key="2">
    <source>
        <dbReference type="ARBA" id="ARBA00008583"/>
    </source>
</evidence>
<evidence type="ECO:0000313" key="12">
    <source>
        <dbReference type="Proteomes" id="UP000494110"/>
    </source>
</evidence>
<evidence type="ECO:0000256" key="1">
    <source>
        <dbReference type="ARBA" id="ARBA00004651"/>
    </source>
</evidence>
<keyword evidence="4" id="KW-1003">Cell membrane</keyword>
<evidence type="ECO:0000313" key="11">
    <source>
        <dbReference type="EMBL" id="VWC76221.1"/>
    </source>
</evidence>
<protein>
    <submittedName>
        <fullName evidence="11">Amino acid permease</fullName>
    </submittedName>
</protein>
<dbReference type="Gene3D" id="1.20.1740.10">
    <property type="entry name" value="Amino acid/polyamine transporter I"/>
    <property type="match status" value="1"/>
</dbReference>
<evidence type="ECO:0000256" key="3">
    <source>
        <dbReference type="ARBA" id="ARBA00022448"/>
    </source>
</evidence>
<feature type="domain" description="Amino acid permease/ SLC12A" evidence="10">
    <location>
        <begin position="27"/>
        <end position="464"/>
    </location>
</feature>
<dbReference type="EMBL" id="CABVQN010000003">
    <property type="protein sequence ID" value="VWC76221.1"/>
    <property type="molecule type" value="Genomic_DNA"/>
</dbReference>
<keyword evidence="7 9" id="KW-1133">Transmembrane helix</keyword>
<dbReference type="GO" id="GO:0055085">
    <property type="term" value="P:transmembrane transport"/>
    <property type="evidence" value="ECO:0007669"/>
    <property type="project" value="InterPro"/>
</dbReference>
<feature type="transmembrane region" description="Helical" evidence="9">
    <location>
        <begin position="136"/>
        <end position="154"/>
    </location>
</feature>
<evidence type="ECO:0000256" key="4">
    <source>
        <dbReference type="ARBA" id="ARBA00022475"/>
    </source>
</evidence>
<evidence type="ECO:0000259" key="10">
    <source>
        <dbReference type="Pfam" id="PF00324"/>
    </source>
</evidence>
<feature type="transmembrane region" description="Helical" evidence="9">
    <location>
        <begin position="439"/>
        <end position="457"/>
    </location>
</feature>
<evidence type="ECO:0000256" key="7">
    <source>
        <dbReference type="ARBA" id="ARBA00022989"/>
    </source>
</evidence>
<comment type="subcellular location">
    <subcellularLocation>
        <location evidence="1">Cell membrane</location>
        <topology evidence="1">Multi-pass membrane protein</topology>
    </subcellularLocation>
</comment>
<dbReference type="PANTHER" id="PTHR43495:SF1">
    <property type="entry name" value="L-ASPARAGINE PERMEASE"/>
    <property type="match status" value="1"/>
</dbReference>
<feature type="transmembrane region" description="Helical" evidence="9">
    <location>
        <begin position="412"/>
        <end position="433"/>
    </location>
</feature>
<feature type="transmembrane region" description="Helical" evidence="9">
    <location>
        <begin position="342"/>
        <end position="364"/>
    </location>
</feature>
<evidence type="ECO:0000256" key="5">
    <source>
        <dbReference type="ARBA" id="ARBA00022692"/>
    </source>
</evidence>
<keyword evidence="3" id="KW-0813">Transport</keyword>
<dbReference type="GO" id="GO:0005886">
    <property type="term" value="C:plasma membrane"/>
    <property type="evidence" value="ECO:0007669"/>
    <property type="project" value="UniProtKB-SubCell"/>
</dbReference>
<feature type="transmembrane region" description="Helical" evidence="9">
    <location>
        <begin position="166"/>
        <end position="188"/>
    </location>
</feature>
<dbReference type="Proteomes" id="UP000494110">
    <property type="component" value="Unassembled WGS sequence"/>
</dbReference>
<dbReference type="PIRSF" id="PIRSF006060">
    <property type="entry name" value="AA_transporter"/>
    <property type="match status" value="1"/>
</dbReference>
<dbReference type="RefSeq" id="WP_175011044.1">
    <property type="nucleotide sequence ID" value="NZ_CABVQN010000003.1"/>
</dbReference>
<accession>A0A6P2UMP1</accession>
<dbReference type="Pfam" id="PF00324">
    <property type="entry name" value="AA_permease"/>
    <property type="match status" value="1"/>
</dbReference>
<feature type="transmembrane region" description="Helical" evidence="9">
    <location>
        <begin position="56"/>
        <end position="74"/>
    </location>
</feature>
<dbReference type="FunFam" id="1.20.1740.10:FF:000001">
    <property type="entry name" value="Amino acid permease"/>
    <property type="match status" value="1"/>
</dbReference>